<dbReference type="InterPro" id="IPR020449">
    <property type="entry name" value="Tscrpt_reg_AraC-type_HTH"/>
</dbReference>
<proteinExistence type="predicted"/>
<name>A0A2T0UNC7_9MICO</name>
<dbReference type="PANTHER" id="PTHR46796:SF13">
    <property type="entry name" value="HTH-TYPE TRANSCRIPTIONAL ACTIVATOR RHAS"/>
    <property type="match status" value="1"/>
</dbReference>
<dbReference type="InterPro" id="IPR018060">
    <property type="entry name" value="HTH_AraC"/>
</dbReference>
<accession>A0A2T0UNC7</accession>
<dbReference type="InterPro" id="IPR046532">
    <property type="entry name" value="DUF6597"/>
</dbReference>
<gene>
    <name evidence="5" type="ORF">BCF74_10920</name>
</gene>
<organism evidence="5 6">
    <name type="scientific">Knoellia remsis</name>
    <dbReference type="NCBI Taxonomy" id="407159"/>
    <lineage>
        <taxon>Bacteria</taxon>
        <taxon>Bacillati</taxon>
        <taxon>Actinomycetota</taxon>
        <taxon>Actinomycetes</taxon>
        <taxon>Micrococcales</taxon>
        <taxon>Intrasporangiaceae</taxon>
        <taxon>Knoellia</taxon>
    </lineage>
</organism>
<dbReference type="Proteomes" id="UP000237822">
    <property type="component" value="Unassembled WGS sequence"/>
</dbReference>
<sequence>MSARTNPPSPQRTASYAGILRPDELSRRVQVRRWPASERVAPWVENHWSLRWDLPDGASYDSETLPHPTCSLTVERGTHPRPELAGEEVAITGVVTRRFRVDIRGRGRVVGMRFRPGGLAALTGHSARDWTDRTVPAAGVVSPEVSAALGALDLDGDDTAYESGMTAVEAAFPSDRDVDERYARVLRVVADMLEDRTFYSVAQVEERHHVSTRTLQRDFLHYIGVGPKWVLARYRMHDVVSALDDGYDGPLTELAMRHGFYDQAHFTRDFTTLVGVTPSRYRERR</sequence>
<dbReference type="EMBL" id="PVTI01000009">
    <property type="protein sequence ID" value="PRY59433.1"/>
    <property type="molecule type" value="Genomic_DNA"/>
</dbReference>
<dbReference type="SMART" id="SM00342">
    <property type="entry name" value="HTH_ARAC"/>
    <property type="match status" value="1"/>
</dbReference>
<feature type="domain" description="HTH araC/xylS-type" evidence="4">
    <location>
        <begin position="183"/>
        <end position="284"/>
    </location>
</feature>
<dbReference type="Pfam" id="PF12833">
    <property type="entry name" value="HTH_18"/>
    <property type="match status" value="1"/>
</dbReference>
<dbReference type="PANTHER" id="PTHR46796">
    <property type="entry name" value="HTH-TYPE TRANSCRIPTIONAL ACTIVATOR RHAS-RELATED"/>
    <property type="match status" value="1"/>
</dbReference>
<keyword evidence="3" id="KW-0804">Transcription</keyword>
<dbReference type="SUPFAM" id="SSF46689">
    <property type="entry name" value="Homeodomain-like"/>
    <property type="match status" value="1"/>
</dbReference>
<keyword evidence="2 5" id="KW-0238">DNA-binding</keyword>
<dbReference type="OrthoDB" id="2559672at2"/>
<dbReference type="GO" id="GO:0043565">
    <property type="term" value="F:sequence-specific DNA binding"/>
    <property type="evidence" value="ECO:0007669"/>
    <property type="project" value="InterPro"/>
</dbReference>
<dbReference type="GO" id="GO:0003700">
    <property type="term" value="F:DNA-binding transcription factor activity"/>
    <property type="evidence" value="ECO:0007669"/>
    <property type="project" value="InterPro"/>
</dbReference>
<dbReference type="PRINTS" id="PR00032">
    <property type="entry name" value="HTHARAC"/>
</dbReference>
<keyword evidence="6" id="KW-1185">Reference proteome</keyword>
<dbReference type="InterPro" id="IPR018062">
    <property type="entry name" value="HTH_AraC-typ_CS"/>
</dbReference>
<dbReference type="RefSeq" id="WP_106297228.1">
    <property type="nucleotide sequence ID" value="NZ_PVTI01000009.1"/>
</dbReference>
<protein>
    <submittedName>
        <fullName evidence="5">AraC-like DNA-binding protein</fullName>
    </submittedName>
</protein>
<dbReference type="AlphaFoldDB" id="A0A2T0UNC7"/>
<dbReference type="InterPro" id="IPR050204">
    <property type="entry name" value="AraC_XylS_family_regulators"/>
</dbReference>
<evidence type="ECO:0000256" key="3">
    <source>
        <dbReference type="ARBA" id="ARBA00023163"/>
    </source>
</evidence>
<dbReference type="PROSITE" id="PS00041">
    <property type="entry name" value="HTH_ARAC_FAMILY_1"/>
    <property type="match status" value="1"/>
</dbReference>
<dbReference type="Pfam" id="PF20240">
    <property type="entry name" value="DUF6597"/>
    <property type="match status" value="1"/>
</dbReference>
<comment type="caution">
    <text evidence="5">The sequence shown here is derived from an EMBL/GenBank/DDBJ whole genome shotgun (WGS) entry which is preliminary data.</text>
</comment>
<evidence type="ECO:0000313" key="6">
    <source>
        <dbReference type="Proteomes" id="UP000237822"/>
    </source>
</evidence>
<dbReference type="PROSITE" id="PS01124">
    <property type="entry name" value="HTH_ARAC_FAMILY_2"/>
    <property type="match status" value="1"/>
</dbReference>
<evidence type="ECO:0000313" key="5">
    <source>
        <dbReference type="EMBL" id="PRY59433.1"/>
    </source>
</evidence>
<reference evidence="5 6" key="1">
    <citation type="submission" date="2018-03" db="EMBL/GenBank/DDBJ databases">
        <title>Genomic Encyclopedia of Archaeal and Bacterial Type Strains, Phase II (KMG-II): from individual species to whole genera.</title>
        <authorList>
            <person name="Goeker M."/>
        </authorList>
    </citation>
    <scope>NUCLEOTIDE SEQUENCE [LARGE SCALE GENOMIC DNA]</scope>
    <source>
        <strain evidence="5 6">ATCC BAA-1496</strain>
    </source>
</reference>
<keyword evidence="1" id="KW-0805">Transcription regulation</keyword>
<dbReference type="Gene3D" id="1.10.10.60">
    <property type="entry name" value="Homeodomain-like"/>
    <property type="match status" value="1"/>
</dbReference>
<evidence type="ECO:0000256" key="2">
    <source>
        <dbReference type="ARBA" id="ARBA00023125"/>
    </source>
</evidence>
<evidence type="ECO:0000256" key="1">
    <source>
        <dbReference type="ARBA" id="ARBA00023015"/>
    </source>
</evidence>
<dbReference type="InterPro" id="IPR009057">
    <property type="entry name" value="Homeodomain-like_sf"/>
</dbReference>
<evidence type="ECO:0000259" key="4">
    <source>
        <dbReference type="PROSITE" id="PS01124"/>
    </source>
</evidence>